<dbReference type="InterPro" id="IPR000014">
    <property type="entry name" value="PAS"/>
</dbReference>
<dbReference type="Gene3D" id="1.10.287.950">
    <property type="entry name" value="Methyl-accepting chemotaxis protein"/>
    <property type="match status" value="1"/>
</dbReference>
<dbReference type="Pfam" id="PF00015">
    <property type="entry name" value="MCPsignal"/>
    <property type="match status" value="1"/>
</dbReference>
<dbReference type="CDD" id="cd11386">
    <property type="entry name" value="MCP_signal"/>
    <property type="match status" value="1"/>
</dbReference>
<dbReference type="InterPro" id="IPR035965">
    <property type="entry name" value="PAS-like_dom_sf"/>
</dbReference>
<dbReference type="SMART" id="SM00086">
    <property type="entry name" value="PAC"/>
    <property type="match status" value="2"/>
</dbReference>
<dbReference type="GO" id="GO:0016020">
    <property type="term" value="C:membrane"/>
    <property type="evidence" value="ECO:0007669"/>
    <property type="project" value="InterPro"/>
</dbReference>
<evidence type="ECO:0000313" key="7">
    <source>
        <dbReference type="Proteomes" id="UP000645257"/>
    </source>
</evidence>
<dbReference type="InterPro" id="IPR001610">
    <property type="entry name" value="PAC"/>
</dbReference>
<reference evidence="6" key="1">
    <citation type="journal article" date="2014" name="Int. J. Syst. Evol. Microbiol.">
        <title>Complete genome sequence of Corynebacterium casei LMG S-19264T (=DSM 44701T), isolated from a smear-ripened cheese.</title>
        <authorList>
            <consortium name="US DOE Joint Genome Institute (JGI-PGF)"/>
            <person name="Walter F."/>
            <person name="Albersmeier A."/>
            <person name="Kalinowski J."/>
            <person name="Ruckert C."/>
        </authorList>
    </citation>
    <scope>NUCLEOTIDE SEQUENCE</scope>
    <source>
        <strain evidence="6">KCTC 32182</strain>
    </source>
</reference>
<dbReference type="AlphaFoldDB" id="A0A918UA67"/>
<dbReference type="GO" id="GO:0007165">
    <property type="term" value="P:signal transduction"/>
    <property type="evidence" value="ECO:0007669"/>
    <property type="project" value="UniProtKB-KW"/>
</dbReference>
<feature type="domain" description="PAC" evidence="5">
    <location>
        <begin position="214"/>
        <end position="268"/>
    </location>
</feature>
<evidence type="ECO:0000313" key="6">
    <source>
        <dbReference type="EMBL" id="GGY16346.1"/>
    </source>
</evidence>
<dbReference type="SMART" id="SM00283">
    <property type="entry name" value="MA"/>
    <property type="match status" value="1"/>
</dbReference>
<accession>A0A918UA67</accession>
<dbReference type="InterPro" id="IPR050903">
    <property type="entry name" value="Bact_Chemotaxis_MeTrfase"/>
</dbReference>
<dbReference type="RefSeq" id="WP_189533780.1">
    <property type="nucleotide sequence ID" value="NZ_CP069161.1"/>
</dbReference>
<dbReference type="PROSITE" id="PS50111">
    <property type="entry name" value="CHEMOTAXIS_TRANSDUC_2"/>
    <property type="match status" value="1"/>
</dbReference>
<feature type="domain" description="PAC" evidence="5">
    <location>
        <begin position="92"/>
        <end position="146"/>
    </location>
</feature>
<dbReference type="InterPro" id="IPR013656">
    <property type="entry name" value="PAS_4"/>
</dbReference>
<feature type="domain" description="Methyl-accepting transducer" evidence="3">
    <location>
        <begin position="253"/>
        <end position="442"/>
    </location>
</feature>
<keyword evidence="7" id="KW-1185">Reference proteome</keyword>
<reference evidence="6" key="2">
    <citation type="submission" date="2020-09" db="EMBL/GenBank/DDBJ databases">
        <authorList>
            <person name="Sun Q."/>
            <person name="Kim S."/>
        </authorList>
    </citation>
    <scope>NUCLEOTIDE SEQUENCE</scope>
    <source>
        <strain evidence="6">KCTC 32182</strain>
    </source>
</reference>
<evidence type="ECO:0000256" key="1">
    <source>
        <dbReference type="PROSITE-ProRule" id="PRU00284"/>
    </source>
</evidence>
<sequence length="442" mass="48070">MPLFASGLKALLADSQAQLARARARLDAIERSMAMIEFSADGTIVSANHHFLELMGYRAEELIGKPHRILCDAAYASSAEYSDFWRKLANGEPYSGRCTRRAKDGREVWLSASYSPVLDAGGRVAAIVKVATDITERVRSEREFQAQREAIDRSMAIIEFAPDGAILTANQNFLATFGYRLADIEGRHHRILCESSYASSPEYAEFWRKLVKGEFFQGRYKRLAKNGQAVWLQATYNPVVDPSGRVIKVVKFASDITQRIELLHAQAERAQSALSVSENTEALSLRGSGVLDQAAAEMRKVSDSVTHSSAIIEQLGESSGQIGAIVGTIRDIADQTNLLALNAAIEAARAGETGRGFAVVADEVRKLAERTSQSTGEIAGIVERIQQGSQSAVAAMQDVRNLAGRGMELSDHARDAIADIRGGAKEVVEVVKGITELLSDRD</sequence>
<keyword evidence="1" id="KW-0807">Transducer</keyword>
<dbReference type="SMART" id="SM00091">
    <property type="entry name" value="PAS"/>
    <property type="match status" value="2"/>
</dbReference>
<dbReference type="EMBL" id="BMYX01000010">
    <property type="protein sequence ID" value="GGY16346.1"/>
    <property type="molecule type" value="Genomic_DNA"/>
</dbReference>
<dbReference type="CDD" id="cd00130">
    <property type="entry name" value="PAS"/>
    <property type="match status" value="2"/>
</dbReference>
<evidence type="ECO:0000259" key="5">
    <source>
        <dbReference type="PROSITE" id="PS50113"/>
    </source>
</evidence>
<organism evidence="6 7">
    <name type="scientific">Paludibacterium paludis</name>
    <dbReference type="NCBI Taxonomy" id="1225769"/>
    <lineage>
        <taxon>Bacteria</taxon>
        <taxon>Pseudomonadati</taxon>
        <taxon>Pseudomonadota</taxon>
        <taxon>Betaproteobacteria</taxon>
        <taxon>Neisseriales</taxon>
        <taxon>Chromobacteriaceae</taxon>
        <taxon>Paludibacterium</taxon>
    </lineage>
</organism>
<dbReference type="InterPro" id="IPR004089">
    <property type="entry name" value="MCPsignal_dom"/>
</dbReference>
<dbReference type="PROSITE" id="PS50112">
    <property type="entry name" value="PAS"/>
    <property type="match status" value="1"/>
</dbReference>
<dbReference type="NCBIfam" id="TIGR00229">
    <property type="entry name" value="sensory_box"/>
    <property type="match status" value="2"/>
</dbReference>
<evidence type="ECO:0000259" key="4">
    <source>
        <dbReference type="PROSITE" id="PS50112"/>
    </source>
</evidence>
<evidence type="ECO:0000256" key="2">
    <source>
        <dbReference type="SAM" id="Coils"/>
    </source>
</evidence>
<name>A0A918UA67_9NEIS</name>
<dbReference type="SUPFAM" id="SSF58104">
    <property type="entry name" value="Methyl-accepting chemotaxis protein (MCP) signaling domain"/>
    <property type="match status" value="1"/>
</dbReference>
<feature type="coiled-coil region" evidence="2">
    <location>
        <begin position="5"/>
        <end position="32"/>
    </location>
</feature>
<dbReference type="PANTHER" id="PTHR24422">
    <property type="entry name" value="CHEMOTAXIS PROTEIN METHYLTRANSFERASE"/>
    <property type="match status" value="1"/>
</dbReference>
<dbReference type="Proteomes" id="UP000645257">
    <property type="component" value="Unassembled WGS sequence"/>
</dbReference>
<dbReference type="PROSITE" id="PS50113">
    <property type="entry name" value="PAC"/>
    <property type="match status" value="2"/>
</dbReference>
<dbReference type="Gene3D" id="3.30.450.20">
    <property type="entry name" value="PAS domain"/>
    <property type="match status" value="2"/>
</dbReference>
<dbReference type="InterPro" id="IPR013655">
    <property type="entry name" value="PAS_fold_3"/>
</dbReference>
<gene>
    <name evidence="6" type="primary">bdlA</name>
    <name evidence="6" type="ORF">GCM10011289_19490</name>
</gene>
<dbReference type="PANTHER" id="PTHR24422:SF10">
    <property type="entry name" value="CHEMOTAXIS PROTEIN METHYLTRANSFERASE 2"/>
    <property type="match status" value="1"/>
</dbReference>
<dbReference type="Pfam" id="PF08447">
    <property type="entry name" value="PAS_3"/>
    <property type="match status" value="1"/>
</dbReference>
<keyword evidence="2" id="KW-0175">Coiled coil</keyword>
<dbReference type="SUPFAM" id="SSF55785">
    <property type="entry name" value="PYP-like sensor domain (PAS domain)"/>
    <property type="match status" value="2"/>
</dbReference>
<dbReference type="Pfam" id="PF08448">
    <property type="entry name" value="PAS_4"/>
    <property type="match status" value="1"/>
</dbReference>
<comment type="caution">
    <text evidence="6">The sequence shown here is derived from an EMBL/GenBank/DDBJ whole genome shotgun (WGS) entry which is preliminary data.</text>
</comment>
<protein>
    <submittedName>
        <fullName evidence="6">Biofilm dispersion protein BdlA</fullName>
    </submittedName>
</protein>
<proteinExistence type="predicted"/>
<evidence type="ECO:0000259" key="3">
    <source>
        <dbReference type="PROSITE" id="PS50111"/>
    </source>
</evidence>
<dbReference type="InterPro" id="IPR000700">
    <property type="entry name" value="PAS-assoc_C"/>
</dbReference>
<feature type="domain" description="PAS" evidence="4">
    <location>
        <begin position="35"/>
        <end position="65"/>
    </location>
</feature>